<keyword evidence="6 13" id="KW-0441">Lipid A biosynthesis</keyword>
<keyword evidence="11 13" id="KW-0443">Lipid metabolism</keyword>
<sequence>MNEQNGLKALLAPLNSLYGGIMAARSQAYSTGLLRSVRVLQTVISIGNLTVGGTGKTPVTEYLAHLLSARRKVAILSRGYGRSSRGFVLASSTSTAADIGDEPLQYFTKFGNSVAVAVCENRVEGAHILHDQFPEHSLLLLDDAYQHLAIRRDINLLLNDYNRPFYKDAPFPGGRLRESRRAAKRADAVIVTKCPENLDNSERASITERLHRYTQAGTPIFFSSTAYQGALDFNNQPVALKNVKMVAGIANPAPFAAHLARSFVVEDRLVFPDHHNYTAGEVLAMIQNLKKGTFVVTTEKDMVKLKPLAEQLGLTGQFAYIPVSVCFGHDSERFNEWIFKQIGTRAVR</sequence>
<comment type="catalytic activity">
    <reaction evidence="13">
        <text>a lipid A disaccharide + ATP = a lipid IVA + ADP + H(+)</text>
        <dbReference type="Rhea" id="RHEA:67840"/>
        <dbReference type="ChEBI" id="CHEBI:15378"/>
        <dbReference type="ChEBI" id="CHEBI:30616"/>
        <dbReference type="ChEBI" id="CHEBI:176343"/>
        <dbReference type="ChEBI" id="CHEBI:176425"/>
        <dbReference type="ChEBI" id="CHEBI:456216"/>
        <dbReference type="EC" id="2.7.1.130"/>
    </reaction>
</comment>
<name>A0ABX7I377_9BACT</name>
<comment type="function">
    <text evidence="1 13">Transfers the gamma-phosphate of ATP to the 4'-position of a tetraacyldisaccharide 1-phosphate intermediate (termed DS-1-P) to form tetraacyldisaccharide 1,4'-bis-phosphate (lipid IVA).</text>
</comment>
<dbReference type="GO" id="GO:0009029">
    <property type="term" value="F:lipid-A 4'-kinase activity"/>
    <property type="evidence" value="ECO:0007669"/>
    <property type="project" value="UniProtKB-EC"/>
</dbReference>
<dbReference type="NCBIfam" id="TIGR00682">
    <property type="entry name" value="lpxK"/>
    <property type="match status" value="1"/>
</dbReference>
<evidence type="ECO:0000256" key="7">
    <source>
        <dbReference type="ARBA" id="ARBA00022679"/>
    </source>
</evidence>
<evidence type="ECO:0000256" key="12">
    <source>
        <dbReference type="ARBA" id="ARBA00029757"/>
    </source>
</evidence>
<comment type="similarity">
    <text evidence="13">Belongs to the LpxK family.</text>
</comment>
<evidence type="ECO:0000256" key="2">
    <source>
        <dbReference type="ARBA" id="ARBA00004870"/>
    </source>
</evidence>
<evidence type="ECO:0000256" key="5">
    <source>
        <dbReference type="ARBA" id="ARBA00022516"/>
    </source>
</evidence>
<feature type="binding site" evidence="13">
    <location>
        <begin position="50"/>
        <end position="57"/>
    </location>
    <ligand>
        <name>ATP</name>
        <dbReference type="ChEBI" id="CHEBI:30616"/>
    </ligand>
</feature>
<evidence type="ECO:0000256" key="3">
    <source>
        <dbReference type="ARBA" id="ARBA00012071"/>
    </source>
</evidence>
<evidence type="ECO:0000313" key="14">
    <source>
        <dbReference type="EMBL" id="QRQ99687.1"/>
    </source>
</evidence>
<dbReference type="SUPFAM" id="SSF52540">
    <property type="entry name" value="P-loop containing nucleoside triphosphate hydrolases"/>
    <property type="match status" value="1"/>
</dbReference>
<keyword evidence="10 13" id="KW-0067">ATP-binding</keyword>
<comment type="pathway">
    <text evidence="2 13">Glycolipid biosynthesis; lipid IV(A) biosynthesis; lipid IV(A) from (3R)-3-hydroxytetradecanoyl-[acyl-carrier-protein] and UDP-N-acetyl-alpha-D-glucosamine: step 6/6.</text>
</comment>
<dbReference type="PANTHER" id="PTHR42724:SF1">
    <property type="entry name" value="TETRAACYLDISACCHARIDE 4'-KINASE, MITOCHONDRIAL-RELATED"/>
    <property type="match status" value="1"/>
</dbReference>
<keyword evidence="15" id="KW-1185">Reference proteome</keyword>
<evidence type="ECO:0000256" key="8">
    <source>
        <dbReference type="ARBA" id="ARBA00022741"/>
    </source>
</evidence>
<accession>A0ABX7I377</accession>
<evidence type="ECO:0000256" key="6">
    <source>
        <dbReference type="ARBA" id="ARBA00022556"/>
    </source>
</evidence>
<dbReference type="Proteomes" id="UP000612680">
    <property type="component" value="Chromosome"/>
</dbReference>
<proteinExistence type="inferred from homology"/>
<evidence type="ECO:0000256" key="10">
    <source>
        <dbReference type="ARBA" id="ARBA00022840"/>
    </source>
</evidence>
<keyword evidence="9 13" id="KW-0418">Kinase</keyword>
<dbReference type="Pfam" id="PF02606">
    <property type="entry name" value="LpxK"/>
    <property type="match status" value="1"/>
</dbReference>
<dbReference type="EMBL" id="CP056775">
    <property type="protein sequence ID" value="QRQ99687.1"/>
    <property type="molecule type" value="Genomic_DNA"/>
</dbReference>
<organism evidence="14 15">
    <name type="scientific">Dyadobacter sandarakinus</name>
    <dbReference type="NCBI Taxonomy" id="2747268"/>
    <lineage>
        <taxon>Bacteria</taxon>
        <taxon>Pseudomonadati</taxon>
        <taxon>Bacteroidota</taxon>
        <taxon>Cytophagia</taxon>
        <taxon>Cytophagales</taxon>
        <taxon>Spirosomataceae</taxon>
        <taxon>Dyadobacter</taxon>
    </lineage>
</organism>
<keyword evidence="5 13" id="KW-0444">Lipid biosynthesis</keyword>
<protein>
    <recommendedName>
        <fullName evidence="4 13">Tetraacyldisaccharide 4'-kinase</fullName>
        <ecNumber evidence="3 13">2.7.1.130</ecNumber>
    </recommendedName>
    <alternativeName>
        <fullName evidence="12 13">Lipid A 4'-kinase</fullName>
    </alternativeName>
</protein>
<evidence type="ECO:0000256" key="11">
    <source>
        <dbReference type="ARBA" id="ARBA00023098"/>
    </source>
</evidence>
<evidence type="ECO:0000256" key="9">
    <source>
        <dbReference type="ARBA" id="ARBA00022777"/>
    </source>
</evidence>
<dbReference type="PANTHER" id="PTHR42724">
    <property type="entry name" value="TETRAACYLDISACCHARIDE 4'-KINASE"/>
    <property type="match status" value="1"/>
</dbReference>
<dbReference type="InterPro" id="IPR027417">
    <property type="entry name" value="P-loop_NTPase"/>
</dbReference>
<reference evidence="14 15" key="1">
    <citation type="submission" date="2020-06" db="EMBL/GenBank/DDBJ databases">
        <title>Dyadobacter sandarakinus sp. nov., isolated from the soil of the Arctic Yellow River Station.</title>
        <authorList>
            <person name="Zhang Y."/>
            <person name="Peng F."/>
        </authorList>
    </citation>
    <scope>NUCLEOTIDE SEQUENCE [LARGE SCALE GENOMIC DNA]</scope>
    <source>
        <strain evidence="14 15">Q3-56</strain>
    </source>
</reference>
<evidence type="ECO:0000256" key="1">
    <source>
        <dbReference type="ARBA" id="ARBA00002274"/>
    </source>
</evidence>
<keyword evidence="8 13" id="KW-0547">Nucleotide-binding</keyword>
<gene>
    <name evidence="13 14" type="primary">lpxK</name>
    <name evidence="14" type="ORF">HWI92_01535</name>
</gene>
<evidence type="ECO:0000256" key="13">
    <source>
        <dbReference type="HAMAP-Rule" id="MF_00409"/>
    </source>
</evidence>
<dbReference type="RefSeq" id="WP_204660449.1">
    <property type="nucleotide sequence ID" value="NZ_CP056775.1"/>
</dbReference>
<keyword evidence="7 13" id="KW-0808">Transferase</keyword>
<dbReference type="InterPro" id="IPR003758">
    <property type="entry name" value="LpxK"/>
</dbReference>
<dbReference type="HAMAP" id="MF_00409">
    <property type="entry name" value="LpxK"/>
    <property type="match status" value="1"/>
</dbReference>
<evidence type="ECO:0000313" key="15">
    <source>
        <dbReference type="Proteomes" id="UP000612680"/>
    </source>
</evidence>
<evidence type="ECO:0000256" key="4">
    <source>
        <dbReference type="ARBA" id="ARBA00016436"/>
    </source>
</evidence>
<dbReference type="EC" id="2.7.1.130" evidence="3 13"/>